<evidence type="ECO:0000313" key="3">
    <source>
        <dbReference type="EMBL" id="BAM92967.1"/>
    </source>
</evidence>
<dbReference type="PROSITE" id="PS50889">
    <property type="entry name" value="S4"/>
    <property type="match status" value="1"/>
</dbReference>
<reference evidence="3 4" key="1">
    <citation type="journal article" date="2013" name="Appl. Environ. Microbiol.">
        <title>Genome analysis suggests that the soil oligotrophic bacterium Agromonas oligotrophica (Bradyrhizobium oligotrophicum) is a nitrogen-fixing symbiont of Aeschynomene indica.</title>
        <authorList>
            <person name="Okubo T."/>
            <person name="Fukushima S."/>
            <person name="Itakura M."/>
            <person name="Oshima K."/>
            <person name="Longtonglang A."/>
            <person name="Teaumroong N."/>
            <person name="Mitsui H."/>
            <person name="Hattori M."/>
            <person name="Hattori R."/>
            <person name="Hattori T."/>
            <person name="Minamisawa K."/>
        </authorList>
    </citation>
    <scope>NUCLEOTIDE SEQUENCE [LARGE SCALE GENOMIC DNA]</scope>
    <source>
        <strain evidence="3 4">S58</strain>
    </source>
</reference>
<proteinExistence type="predicted"/>
<organism evidence="3 4">
    <name type="scientific">Bradyrhizobium oligotrophicum S58</name>
    <dbReference type="NCBI Taxonomy" id="1245469"/>
    <lineage>
        <taxon>Bacteria</taxon>
        <taxon>Pseudomonadati</taxon>
        <taxon>Pseudomonadota</taxon>
        <taxon>Alphaproteobacteria</taxon>
        <taxon>Hyphomicrobiales</taxon>
        <taxon>Nitrobacteraceae</taxon>
        <taxon>Bradyrhizobium</taxon>
    </lineage>
</organism>
<feature type="domain" description="RNA-binding S4" evidence="2">
    <location>
        <begin position="19"/>
        <end position="82"/>
    </location>
</feature>
<evidence type="ECO:0000256" key="1">
    <source>
        <dbReference type="PROSITE-ProRule" id="PRU00182"/>
    </source>
</evidence>
<name>M4ZGJ0_9BRAD</name>
<gene>
    <name evidence="3" type="ORF">S58_70020</name>
</gene>
<dbReference type="GeneID" id="301820669"/>
<evidence type="ECO:0000259" key="2">
    <source>
        <dbReference type="SMART" id="SM00363"/>
    </source>
</evidence>
<dbReference type="GO" id="GO:0003723">
    <property type="term" value="F:RNA binding"/>
    <property type="evidence" value="ECO:0007669"/>
    <property type="project" value="UniProtKB-KW"/>
</dbReference>
<dbReference type="InterPro" id="IPR036986">
    <property type="entry name" value="S4_RNA-bd_sf"/>
</dbReference>
<dbReference type="STRING" id="1245469.S58_70020"/>
<dbReference type="PATRIC" id="fig|1245469.3.peg.7157"/>
<keyword evidence="1" id="KW-0694">RNA-binding</keyword>
<evidence type="ECO:0000313" key="4">
    <source>
        <dbReference type="Proteomes" id="UP000011841"/>
    </source>
</evidence>
<dbReference type="SUPFAM" id="SSF55174">
    <property type="entry name" value="Alpha-L RNA-binding motif"/>
    <property type="match status" value="1"/>
</dbReference>
<dbReference type="Proteomes" id="UP000011841">
    <property type="component" value="Chromosome"/>
</dbReference>
<accession>M4ZGJ0</accession>
<sequence>MARAVGRTTPTSDTPSERQRLDKWLWHARLVKARTSAAALVSSGHVRVNGVRETSPGHGVKTGDVLTVALDRRVRVLKVTGFAERRGDATSVLGLYDDLDGGGRS</sequence>
<dbReference type="AlphaFoldDB" id="M4ZGJ0"/>
<dbReference type="Pfam" id="PF01479">
    <property type="entry name" value="S4"/>
    <property type="match status" value="1"/>
</dbReference>
<dbReference type="eggNOG" id="COG1188">
    <property type="taxonomic scope" value="Bacteria"/>
</dbReference>
<dbReference type="OrthoDB" id="9797176at2"/>
<dbReference type="Gene3D" id="3.10.290.10">
    <property type="entry name" value="RNA-binding S4 domain"/>
    <property type="match status" value="1"/>
</dbReference>
<dbReference type="SMART" id="SM00363">
    <property type="entry name" value="S4"/>
    <property type="match status" value="1"/>
</dbReference>
<dbReference type="RefSeq" id="WP_015670041.1">
    <property type="nucleotide sequence ID" value="NC_020453.1"/>
</dbReference>
<dbReference type="CDD" id="cd00165">
    <property type="entry name" value="S4"/>
    <property type="match status" value="1"/>
</dbReference>
<protein>
    <submittedName>
        <fullName evidence="3">RNA-binding S4</fullName>
    </submittedName>
</protein>
<dbReference type="InterPro" id="IPR002942">
    <property type="entry name" value="S4_RNA-bd"/>
</dbReference>
<dbReference type="KEGG" id="aol:S58_70020"/>
<keyword evidence="4" id="KW-1185">Reference proteome</keyword>
<dbReference type="EMBL" id="AP012603">
    <property type="protein sequence ID" value="BAM92967.1"/>
    <property type="molecule type" value="Genomic_DNA"/>
</dbReference>
<dbReference type="HOGENOM" id="CLU_101003_3_1_5"/>